<dbReference type="SUPFAM" id="SSF53448">
    <property type="entry name" value="Nucleotide-diphospho-sugar transferases"/>
    <property type="match status" value="1"/>
</dbReference>
<dbReference type="RefSeq" id="WP_184843547.1">
    <property type="nucleotide sequence ID" value="NZ_JACHMN010000003.1"/>
</dbReference>
<name>A0A841C222_9ACTN</name>
<dbReference type="Pfam" id="PF09837">
    <property type="entry name" value="DUF2064"/>
    <property type="match status" value="1"/>
</dbReference>
<accession>A0A841C222</accession>
<keyword evidence="2" id="KW-1185">Reference proteome</keyword>
<dbReference type="PANTHER" id="PTHR36529:SF1">
    <property type="entry name" value="GLYCOSYLTRANSFERASE"/>
    <property type="match status" value="1"/>
</dbReference>
<organism evidence="1 2">
    <name type="scientific">Allocatelliglobosispora scoriae</name>
    <dbReference type="NCBI Taxonomy" id="643052"/>
    <lineage>
        <taxon>Bacteria</taxon>
        <taxon>Bacillati</taxon>
        <taxon>Actinomycetota</taxon>
        <taxon>Actinomycetes</taxon>
        <taxon>Micromonosporales</taxon>
        <taxon>Micromonosporaceae</taxon>
        <taxon>Allocatelliglobosispora</taxon>
    </lineage>
</organism>
<gene>
    <name evidence="1" type="ORF">F4553_006454</name>
</gene>
<evidence type="ECO:0000313" key="2">
    <source>
        <dbReference type="Proteomes" id="UP000587527"/>
    </source>
</evidence>
<dbReference type="GO" id="GO:0016740">
    <property type="term" value="F:transferase activity"/>
    <property type="evidence" value="ECO:0007669"/>
    <property type="project" value="UniProtKB-KW"/>
</dbReference>
<dbReference type="Gene3D" id="3.90.550.10">
    <property type="entry name" value="Spore Coat Polysaccharide Biosynthesis Protein SpsA, Chain A"/>
    <property type="match status" value="1"/>
</dbReference>
<dbReference type="InterPro" id="IPR029044">
    <property type="entry name" value="Nucleotide-diphossugar_trans"/>
</dbReference>
<sequence>MSARILVLAKEPVPGRVKTRLCPPWTPEQAATLAAAALADTIEAVDATPAADRVLVIDGDWPVPDGWLTVPQCAGGLDERIAAAFADTREPGTPTLLIGMDTPQVTPELLTAAVAGLDGSDAMLGPAADGGWWALALREPGDARLLVGVPTSVSETGELTLRALRAGGLSVGLLPELLDVDTAEDAHAVAGLIPASRFAQAVAR</sequence>
<comment type="caution">
    <text evidence="1">The sequence shown here is derived from an EMBL/GenBank/DDBJ whole genome shotgun (WGS) entry which is preliminary data.</text>
</comment>
<dbReference type="Proteomes" id="UP000587527">
    <property type="component" value="Unassembled WGS sequence"/>
</dbReference>
<dbReference type="InterPro" id="IPR018641">
    <property type="entry name" value="Trfase_1_rSAM/seldom-assoc"/>
</dbReference>
<keyword evidence="1" id="KW-0808">Transferase</keyword>
<dbReference type="AlphaFoldDB" id="A0A841C222"/>
<proteinExistence type="predicted"/>
<protein>
    <submittedName>
        <fullName evidence="1">Glycosyltransferase A (GT-A) superfamily protein (DUF2064 family)</fullName>
    </submittedName>
</protein>
<dbReference type="PANTHER" id="PTHR36529">
    <property type="entry name" value="SLL1095 PROTEIN"/>
    <property type="match status" value="1"/>
</dbReference>
<reference evidence="1 2" key="1">
    <citation type="submission" date="2020-08" db="EMBL/GenBank/DDBJ databases">
        <title>Sequencing the genomes of 1000 actinobacteria strains.</title>
        <authorList>
            <person name="Klenk H.-P."/>
        </authorList>
    </citation>
    <scope>NUCLEOTIDE SEQUENCE [LARGE SCALE GENOMIC DNA]</scope>
    <source>
        <strain evidence="1 2">DSM 45362</strain>
    </source>
</reference>
<dbReference type="EMBL" id="JACHMN010000003">
    <property type="protein sequence ID" value="MBB5873020.1"/>
    <property type="molecule type" value="Genomic_DNA"/>
</dbReference>
<evidence type="ECO:0000313" key="1">
    <source>
        <dbReference type="EMBL" id="MBB5873020.1"/>
    </source>
</evidence>